<accession>A0A8T1Z357</accession>
<keyword evidence="3" id="KW-1185">Reference proteome</keyword>
<dbReference type="InterPro" id="IPR001810">
    <property type="entry name" value="F-box_dom"/>
</dbReference>
<protein>
    <submittedName>
        <fullName evidence="2">F-box-like domain superfamily</fullName>
    </submittedName>
</protein>
<dbReference type="EMBL" id="JAEFBK010000011">
    <property type="protein sequence ID" value="KAG7552688.1"/>
    <property type="molecule type" value="Genomic_DNA"/>
</dbReference>
<dbReference type="AlphaFoldDB" id="A0A8T1Z357"/>
<sequence>MSLILYMYEMLSQVANDETSPSVMMSLPDDLIMDIIARVSRFNYAALSLVCKKFRFLISLTDELYKRRSLLGSTEYCVYVRVLETQNNVVRMYILNQKNKRNMPCLAPILSLPHMPLSASYDVVGSNIFVMGGFYDHINGPPSSTALCIDCRTHVARHVANMPITFSGIVRSKVIDEKINVFGRSVDEPSMTWESEIVMVFDTRTETWEHGTKPDSEVDPRWFKSFSTVTDEHHINAQENKWETDEILHYNLYCDECVMDDVLYRHERDTNILKTYDLKQRIWGVVKGLEKFPLISSNSNMVSCGKKLILFLQKDDFAPIREIWCVEITVERREGGEIWGKIECCDLLLDGCFYLFNCLAVLV</sequence>
<dbReference type="Pfam" id="PF00646">
    <property type="entry name" value="F-box"/>
    <property type="match status" value="1"/>
</dbReference>
<dbReference type="PANTHER" id="PTHR24414:SF184">
    <property type="entry name" value="GALACTOSE OXIDASE_KELCH REPEAT SUPERFAMILY PROTEIN"/>
    <property type="match status" value="1"/>
</dbReference>
<evidence type="ECO:0000313" key="3">
    <source>
        <dbReference type="Proteomes" id="UP000694240"/>
    </source>
</evidence>
<organism evidence="2 3">
    <name type="scientific">Arabidopsis thaliana x Arabidopsis arenosa</name>
    <dbReference type="NCBI Taxonomy" id="1240361"/>
    <lineage>
        <taxon>Eukaryota</taxon>
        <taxon>Viridiplantae</taxon>
        <taxon>Streptophyta</taxon>
        <taxon>Embryophyta</taxon>
        <taxon>Tracheophyta</taxon>
        <taxon>Spermatophyta</taxon>
        <taxon>Magnoliopsida</taxon>
        <taxon>eudicotyledons</taxon>
        <taxon>Gunneridae</taxon>
        <taxon>Pentapetalae</taxon>
        <taxon>rosids</taxon>
        <taxon>malvids</taxon>
        <taxon>Brassicales</taxon>
        <taxon>Brassicaceae</taxon>
        <taxon>Camelineae</taxon>
        <taxon>Arabidopsis</taxon>
    </lineage>
</organism>
<dbReference type="PROSITE" id="PS50181">
    <property type="entry name" value="FBOX"/>
    <property type="match status" value="1"/>
</dbReference>
<proteinExistence type="predicted"/>
<feature type="domain" description="F-box" evidence="1">
    <location>
        <begin position="21"/>
        <end position="68"/>
    </location>
</feature>
<reference evidence="2 3" key="1">
    <citation type="submission" date="2020-12" db="EMBL/GenBank/DDBJ databases">
        <title>Concerted genomic and epigenomic changes stabilize Arabidopsis allopolyploids.</title>
        <authorList>
            <person name="Chen Z."/>
        </authorList>
    </citation>
    <scope>NUCLEOTIDE SEQUENCE [LARGE SCALE GENOMIC DNA]</scope>
    <source>
        <strain evidence="2">Allo738</strain>
        <tissue evidence="2">Leaf</tissue>
    </source>
</reference>
<gene>
    <name evidence="2" type="ORF">ISN45_Aa06g032820</name>
</gene>
<dbReference type="Proteomes" id="UP000694240">
    <property type="component" value="Chromosome 11"/>
</dbReference>
<name>A0A8T1Z357_9BRAS</name>
<dbReference type="SMART" id="SM00256">
    <property type="entry name" value="FBOX"/>
    <property type="match status" value="1"/>
</dbReference>
<comment type="caution">
    <text evidence="2">The sequence shown here is derived from an EMBL/GenBank/DDBJ whole genome shotgun (WGS) entry which is preliminary data.</text>
</comment>
<dbReference type="InterPro" id="IPR057499">
    <property type="entry name" value="Kelch_FKB95"/>
</dbReference>
<dbReference type="PANTHER" id="PTHR24414">
    <property type="entry name" value="F-BOX/KELCH-REPEAT PROTEIN SKIP4"/>
    <property type="match status" value="1"/>
</dbReference>
<dbReference type="InterPro" id="IPR050354">
    <property type="entry name" value="F-box/kelch-repeat_ARATH"/>
</dbReference>
<evidence type="ECO:0000313" key="2">
    <source>
        <dbReference type="EMBL" id="KAG7552688.1"/>
    </source>
</evidence>
<dbReference type="Pfam" id="PF25210">
    <property type="entry name" value="Kelch_FKB95"/>
    <property type="match status" value="1"/>
</dbReference>
<evidence type="ECO:0000259" key="1">
    <source>
        <dbReference type="PROSITE" id="PS50181"/>
    </source>
</evidence>